<feature type="repeat" description="PPR" evidence="3">
    <location>
        <begin position="396"/>
        <end position="430"/>
    </location>
</feature>
<dbReference type="InterPro" id="IPR002885">
    <property type="entry name" value="PPR_rpt"/>
</dbReference>
<dbReference type="Pfam" id="PF01535">
    <property type="entry name" value="PPR"/>
    <property type="match status" value="5"/>
</dbReference>
<dbReference type="InParanoid" id="A0A7J7DQQ9"/>
<feature type="repeat" description="PPR" evidence="3">
    <location>
        <begin position="222"/>
        <end position="256"/>
    </location>
</feature>
<sequence>MRPAIELPTRIARALVSASNQTSPTRSWTPQLEHTLHRLGCRNSLSPQLISRVIDPFLITHPSLALGFFNWASQQPQFVHDSISYQSILRSLSISRQFNAIDSILKQAKAQNVVLDGDTYGSVISSLIQGRRTKNAFLVFNEVKLLSHRIGADICNSLLAALTSDGYLDNAEKMFDEMCMRDLPFTTIGFGVFIWRFCRNANLDRVLRMLDDVKRGNCEINGSVIAVLIVDGLCKASKVNEAMAILNELRIRSCKPDFMAYRIVAEAFRSNGDVVDTDRVLKMKRKLGVAPRGNDYKLFVLDLISERRVIEAKELGEVIVSGNFPIDDDVLNALIGSASAIDPGSSLMFFDHLIGKGKLPTLLTLSNLSRNLCKHGKIDELVEVFRVLSNNDYFEDKDSYSVMVSFLCKARRVREAYGVLQEMKRKGFASSASLYNSLLEACCSDDLLRPAKKLWDEMFANRCGVNLKTYNILIGKFSQVGELEEALRLFGHMLENGVAPDATTYKSLLEGLCKEDKIEAALDVFNKSVQQDGILSQNTLRIFILNLCRNGMLFNVIQIVCQKKLFRKPIFIGYFPLVYVIYVCC</sequence>
<dbReference type="EMBL" id="JAAARO010000004">
    <property type="protein sequence ID" value="KAF5748685.1"/>
    <property type="molecule type" value="Genomic_DNA"/>
</dbReference>
<keyword evidence="2" id="KW-0677">Repeat</keyword>
<dbReference type="Pfam" id="PF13041">
    <property type="entry name" value="PPR_2"/>
    <property type="match status" value="1"/>
</dbReference>
<accession>A0A7J7DQQ9</accession>
<keyword evidence="5" id="KW-1185">Reference proteome</keyword>
<dbReference type="PROSITE" id="PS51375">
    <property type="entry name" value="PPR"/>
    <property type="match status" value="5"/>
</dbReference>
<reference evidence="4 5" key="1">
    <citation type="journal article" date="2020" name="Nat. Commun.">
        <title>Genome of Tripterygium wilfordii and identification of cytochrome P450 involved in triptolide biosynthesis.</title>
        <authorList>
            <person name="Tu L."/>
            <person name="Su P."/>
            <person name="Zhang Z."/>
            <person name="Gao L."/>
            <person name="Wang J."/>
            <person name="Hu T."/>
            <person name="Zhou J."/>
            <person name="Zhang Y."/>
            <person name="Zhao Y."/>
            <person name="Liu Y."/>
            <person name="Song Y."/>
            <person name="Tong Y."/>
            <person name="Lu Y."/>
            <person name="Yang J."/>
            <person name="Xu C."/>
            <person name="Jia M."/>
            <person name="Peters R.J."/>
            <person name="Huang L."/>
            <person name="Gao W."/>
        </authorList>
    </citation>
    <scope>NUCLEOTIDE SEQUENCE [LARGE SCALE GENOMIC DNA]</scope>
    <source>
        <strain evidence="5">cv. XIE 37</strain>
        <tissue evidence="4">Leaf</tissue>
    </source>
</reference>
<dbReference type="PANTHER" id="PTHR47939:SF13">
    <property type="entry name" value="OS03G0201400 PROTEIN"/>
    <property type="match status" value="1"/>
</dbReference>
<protein>
    <submittedName>
        <fullName evidence="4">Putative pentatricopeptide repeat-containing protein</fullName>
    </submittedName>
</protein>
<feature type="repeat" description="PPR" evidence="3">
    <location>
        <begin position="431"/>
        <end position="465"/>
    </location>
</feature>
<gene>
    <name evidence="4" type="ORF">HS088_TW04G00643</name>
</gene>
<comment type="similarity">
    <text evidence="1">Belongs to the PPR family. P subfamily.</text>
</comment>
<dbReference type="InterPro" id="IPR050667">
    <property type="entry name" value="PPR-containing_protein"/>
</dbReference>
<dbReference type="Proteomes" id="UP000593562">
    <property type="component" value="Unassembled WGS sequence"/>
</dbReference>
<dbReference type="FunCoup" id="A0A7J7DQQ9">
    <property type="interactions" value="2131"/>
</dbReference>
<feature type="repeat" description="PPR" evidence="3">
    <location>
        <begin position="501"/>
        <end position="536"/>
    </location>
</feature>
<name>A0A7J7DQQ9_TRIWF</name>
<dbReference type="PANTHER" id="PTHR47939">
    <property type="entry name" value="MEMBRANE-ASSOCIATED SALT-INDUCIBLE PROTEIN-LIKE"/>
    <property type="match status" value="1"/>
</dbReference>
<dbReference type="NCBIfam" id="TIGR00756">
    <property type="entry name" value="PPR"/>
    <property type="match status" value="5"/>
</dbReference>
<dbReference type="AlphaFoldDB" id="A0A7J7DQQ9"/>
<evidence type="ECO:0000313" key="5">
    <source>
        <dbReference type="Proteomes" id="UP000593562"/>
    </source>
</evidence>
<comment type="caution">
    <text evidence="4">The sequence shown here is derived from an EMBL/GenBank/DDBJ whole genome shotgun (WGS) entry which is preliminary data.</text>
</comment>
<evidence type="ECO:0000256" key="2">
    <source>
        <dbReference type="ARBA" id="ARBA00022737"/>
    </source>
</evidence>
<dbReference type="InterPro" id="IPR011990">
    <property type="entry name" value="TPR-like_helical_dom_sf"/>
</dbReference>
<organism evidence="4 5">
    <name type="scientific">Tripterygium wilfordii</name>
    <name type="common">Thunder God vine</name>
    <dbReference type="NCBI Taxonomy" id="458696"/>
    <lineage>
        <taxon>Eukaryota</taxon>
        <taxon>Viridiplantae</taxon>
        <taxon>Streptophyta</taxon>
        <taxon>Embryophyta</taxon>
        <taxon>Tracheophyta</taxon>
        <taxon>Spermatophyta</taxon>
        <taxon>Magnoliopsida</taxon>
        <taxon>eudicotyledons</taxon>
        <taxon>Gunneridae</taxon>
        <taxon>Pentapetalae</taxon>
        <taxon>rosids</taxon>
        <taxon>fabids</taxon>
        <taxon>Celastrales</taxon>
        <taxon>Celastraceae</taxon>
        <taxon>Tripterygium</taxon>
    </lineage>
</organism>
<evidence type="ECO:0000256" key="1">
    <source>
        <dbReference type="ARBA" id="ARBA00007626"/>
    </source>
</evidence>
<dbReference type="Gene3D" id="1.25.40.10">
    <property type="entry name" value="Tetratricopeptide repeat domain"/>
    <property type="match status" value="4"/>
</dbReference>
<evidence type="ECO:0000313" key="4">
    <source>
        <dbReference type="EMBL" id="KAF5748685.1"/>
    </source>
</evidence>
<evidence type="ECO:0000256" key="3">
    <source>
        <dbReference type="PROSITE-ProRule" id="PRU00708"/>
    </source>
</evidence>
<feature type="repeat" description="PPR" evidence="3">
    <location>
        <begin position="466"/>
        <end position="500"/>
    </location>
</feature>
<proteinExistence type="inferred from homology"/>